<accession>X0T282</accession>
<comment type="caution">
    <text evidence="1">The sequence shown here is derived from an EMBL/GenBank/DDBJ whole genome shotgun (WGS) entry which is preliminary data.</text>
</comment>
<reference evidence="1" key="1">
    <citation type="journal article" date="2014" name="Front. Microbiol.">
        <title>High frequency of phylogenetically diverse reductive dehalogenase-homologous genes in deep subseafloor sedimentary metagenomes.</title>
        <authorList>
            <person name="Kawai M."/>
            <person name="Futagami T."/>
            <person name="Toyoda A."/>
            <person name="Takaki Y."/>
            <person name="Nishi S."/>
            <person name="Hori S."/>
            <person name="Arai W."/>
            <person name="Tsubouchi T."/>
            <person name="Morono Y."/>
            <person name="Uchiyama I."/>
            <person name="Ito T."/>
            <person name="Fujiyama A."/>
            <person name="Inagaki F."/>
            <person name="Takami H."/>
        </authorList>
    </citation>
    <scope>NUCLEOTIDE SEQUENCE</scope>
    <source>
        <strain evidence="1">Expedition CK06-06</strain>
    </source>
</reference>
<evidence type="ECO:0000313" key="1">
    <source>
        <dbReference type="EMBL" id="GAF87359.1"/>
    </source>
</evidence>
<gene>
    <name evidence="1" type="ORF">S01H1_25104</name>
</gene>
<sequence>VTIDMGYQVHGCGKTAREYGIKDPLENGVLFKITITDPGSNRSDSVFDRNLQEVSGILSAGDRFYWDPIYTGKTPRYPYVVRAGTRHAKPAPTRPTPLPITKTFERRIAIEVKHPNGQGWKWSEVVEIAGTRCK</sequence>
<name>X0T282_9ZZZZ</name>
<protein>
    <submittedName>
        <fullName evidence="1">Uncharacterized protein</fullName>
    </submittedName>
</protein>
<organism evidence="1">
    <name type="scientific">marine sediment metagenome</name>
    <dbReference type="NCBI Taxonomy" id="412755"/>
    <lineage>
        <taxon>unclassified sequences</taxon>
        <taxon>metagenomes</taxon>
        <taxon>ecological metagenomes</taxon>
    </lineage>
</organism>
<dbReference type="AlphaFoldDB" id="X0T282"/>
<proteinExistence type="predicted"/>
<feature type="non-terminal residue" evidence="1">
    <location>
        <position position="1"/>
    </location>
</feature>
<dbReference type="EMBL" id="BARS01015130">
    <property type="protein sequence ID" value="GAF87359.1"/>
    <property type="molecule type" value="Genomic_DNA"/>
</dbReference>